<keyword evidence="2" id="KW-1133">Transmembrane helix</keyword>
<evidence type="ECO:0000313" key="3">
    <source>
        <dbReference type="EMBL" id="SCU66993.1"/>
    </source>
</evidence>
<dbReference type="RefSeq" id="XP_067078362.1">
    <property type="nucleotide sequence ID" value="XM_067222261.1"/>
</dbReference>
<evidence type="ECO:0000256" key="1">
    <source>
        <dbReference type="SAM" id="MobiDB-lite"/>
    </source>
</evidence>
<keyword evidence="2" id="KW-0472">Membrane</keyword>
<proteinExistence type="predicted"/>
<evidence type="ECO:0000313" key="4">
    <source>
        <dbReference type="Proteomes" id="UP000195570"/>
    </source>
</evidence>
<name>A0A1G4I586_TRYEQ</name>
<keyword evidence="4" id="KW-1185">Reference proteome</keyword>
<reference evidence="3" key="1">
    <citation type="submission" date="2016-09" db="EMBL/GenBank/DDBJ databases">
        <authorList>
            <person name="Hebert L."/>
            <person name="Moumen B."/>
        </authorList>
    </citation>
    <scope>NUCLEOTIDE SEQUENCE [LARGE SCALE GENOMIC DNA]</scope>
    <source>
        <strain evidence="3">OVI</strain>
    </source>
</reference>
<keyword evidence="2" id="KW-0812">Transmembrane</keyword>
<protein>
    <submittedName>
        <fullName evidence="3">Uncharacterized protein</fullName>
    </submittedName>
</protein>
<feature type="region of interest" description="Disordered" evidence="1">
    <location>
        <begin position="27"/>
        <end position="58"/>
    </location>
</feature>
<dbReference type="GeneID" id="92382123"/>
<organism evidence="3 4">
    <name type="scientific">Trypanosoma equiperdum</name>
    <dbReference type="NCBI Taxonomy" id="5694"/>
    <lineage>
        <taxon>Eukaryota</taxon>
        <taxon>Discoba</taxon>
        <taxon>Euglenozoa</taxon>
        <taxon>Kinetoplastea</taxon>
        <taxon>Metakinetoplastina</taxon>
        <taxon>Trypanosomatida</taxon>
        <taxon>Trypanosomatidae</taxon>
        <taxon>Trypanosoma</taxon>
    </lineage>
</organism>
<dbReference type="EMBL" id="CZPT02000660">
    <property type="protein sequence ID" value="SCU66993.1"/>
    <property type="molecule type" value="Genomic_DNA"/>
</dbReference>
<feature type="transmembrane region" description="Helical" evidence="2">
    <location>
        <begin position="578"/>
        <end position="600"/>
    </location>
</feature>
<evidence type="ECO:0000256" key="2">
    <source>
        <dbReference type="SAM" id="Phobius"/>
    </source>
</evidence>
<accession>A0A1G4I586</accession>
<feature type="region of interest" description="Disordered" evidence="1">
    <location>
        <begin position="121"/>
        <end position="156"/>
    </location>
</feature>
<feature type="region of interest" description="Disordered" evidence="1">
    <location>
        <begin position="206"/>
        <end position="261"/>
    </location>
</feature>
<feature type="compositionally biased region" description="Polar residues" evidence="1">
    <location>
        <begin position="39"/>
        <end position="58"/>
    </location>
</feature>
<gene>
    <name evidence="3" type="ORF">TEOVI_000818900</name>
</gene>
<comment type="caution">
    <text evidence="3">The sequence shown here is derived from an EMBL/GenBank/DDBJ whole genome shotgun (WGS) entry which is preliminary data.</text>
</comment>
<feature type="region of interest" description="Disordered" evidence="1">
    <location>
        <begin position="514"/>
        <end position="559"/>
    </location>
</feature>
<feature type="compositionally biased region" description="Low complexity" evidence="1">
    <location>
        <begin position="514"/>
        <end position="524"/>
    </location>
</feature>
<dbReference type="VEuPathDB" id="TriTrypDB:TEOVI_000818900"/>
<feature type="compositionally biased region" description="Basic and acidic residues" evidence="1">
    <location>
        <begin position="127"/>
        <end position="139"/>
    </location>
</feature>
<dbReference type="Proteomes" id="UP000195570">
    <property type="component" value="Unassembled WGS sequence"/>
</dbReference>
<sequence length="606" mass="66518">MTSQLNANAKEWVPTGDFSAFSLPDSAVAEGEGLEQKSGVGTNGSMNTVPGSPPQEQYDTLQWNDMVSDPPPYFPSFMLAGQSISAPNATEVGEFTLEGIDWKKEFDNVMALTRELLERQLNGEQDTPGRQEAAEHEAENAVSNPKGLRATPKTTPGAASILDPAAYPDLPGCDVVRPLQSGKWLKAASAMKGKAQTVLTNLEGREHNGDRVHGTSRIVGGHGMASSVGDDDVDEFGRPLPPLTANGNRRWKKPTKGQQKREAAQKNAFEAFANALLHSVSPFMAPLRERCKTSLPHIKVDQRFGKVGQPHTAVAQFVVAPLVTNYRPRHFHDLTPGDLMEFHYDFAQVLKQLKSADEVLFGYGPVWKRYAVPFCYVNCKEYRDEVLSLCPDEVPNMRVEAIYEDDVVKDITDVVLSVEELEPLQNMSFLQAMGRRVNLAPLFDAFDAVFQPIENYRIIIKELHSAPSTYLIQTSQHEVNQKPQPLVLYNDPKLWYDLPVVSRIKVESTVGRGASERGGAAASGQPGVMSASSLGGPASEKEGQGRNAASGGTTGRKAKDISTDYQNWGGYRFNRAQIYGVLIPLVGSAAFLTVTGFILWRRRKTK</sequence>
<dbReference type="AlphaFoldDB" id="A0A1G4I586"/>